<dbReference type="AlphaFoldDB" id="A0A853ADE7"/>
<evidence type="ECO:0000313" key="2">
    <source>
        <dbReference type="EMBL" id="NYI82494.1"/>
    </source>
</evidence>
<feature type="region of interest" description="Disordered" evidence="1">
    <location>
        <begin position="118"/>
        <end position="185"/>
    </location>
</feature>
<feature type="compositionally biased region" description="Pro residues" evidence="1">
    <location>
        <begin position="153"/>
        <end position="163"/>
    </location>
</feature>
<name>A0A853ADE7_9PSEU</name>
<keyword evidence="3" id="KW-1185">Reference proteome</keyword>
<dbReference type="Proteomes" id="UP000587002">
    <property type="component" value="Unassembled WGS sequence"/>
</dbReference>
<sequence length="185" mass="20241">MTEGIERSIADTERMVRHWQERAAEKAAKYGQMQQRIEQIVVTESSRDGAIRVTVGSSGMLQSLELAESAGNRPMAKLGAEIMRTVQLAQSKVPDLVQQVVDDTVGMDDPAAAHMVSESRKVFPEPPADADEPARTSGLQEMQVPVEDDYEPPATPSAPGPQPPRRRPVEDPDDDEDFGSGSFLR</sequence>
<dbReference type="SUPFAM" id="SSF82607">
    <property type="entry name" value="YbaB-like"/>
    <property type="match status" value="1"/>
</dbReference>
<evidence type="ECO:0000313" key="3">
    <source>
        <dbReference type="Proteomes" id="UP000587002"/>
    </source>
</evidence>
<organism evidence="2 3">
    <name type="scientific">Saccharopolyspora hordei</name>
    <dbReference type="NCBI Taxonomy" id="1838"/>
    <lineage>
        <taxon>Bacteria</taxon>
        <taxon>Bacillati</taxon>
        <taxon>Actinomycetota</taxon>
        <taxon>Actinomycetes</taxon>
        <taxon>Pseudonocardiales</taxon>
        <taxon>Pseudonocardiaceae</taxon>
        <taxon>Saccharopolyspora</taxon>
    </lineage>
</organism>
<dbReference type="GO" id="GO:0003677">
    <property type="term" value="F:DNA binding"/>
    <property type="evidence" value="ECO:0007669"/>
    <property type="project" value="UniProtKB-KW"/>
</dbReference>
<dbReference type="InterPro" id="IPR036894">
    <property type="entry name" value="YbaB-like_sf"/>
</dbReference>
<dbReference type="EMBL" id="JACCFJ010000001">
    <property type="protein sequence ID" value="NYI82494.1"/>
    <property type="molecule type" value="Genomic_DNA"/>
</dbReference>
<protein>
    <submittedName>
        <fullName evidence="2">DNA-binding protein YbaB</fullName>
    </submittedName>
</protein>
<keyword evidence="2" id="KW-0238">DNA-binding</keyword>
<dbReference type="Gene3D" id="3.30.1310.10">
    <property type="entry name" value="Nucleoid-associated protein YbaB-like domain"/>
    <property type="match status" value="1"/>
</dbReference>
<accession>A0A853ADE7</accession>
<comment type="caution">
    <text evidence="2">The sequence shown here is derived from an EMBL/GenBank/DDBJ whole genome shotgun (WGS) entry which is preliminary data.</text>
</comment>
<proteinExistence type="predicted"/>
<dbReference type="RefSeq" id="WP_343049958.1">
    <property type="nucleotide sequence ID" value="NZ_BAABFH010000001.1"/>
</dbReference>
<reference evidence="2 3" key="1">
    <citation type="submission" date="2020-07" db="EMBL/GenBank/DDBJ databases">
        <title>Sequencing the genomes of 1000 actinobacteria strains.</title>
        <authorList>
            <person name="Klenk H.-P."/>
        </authorList>
    </citation>
    <scope>NUCLEOTIDE SEQUENCE [LARGE SCALE GENOMIC DNA]</scope>
    <source>
        <strain evidence="2 3">DSM 44065</strain>
    </source>
</reference>
<gene>
    <name evidence="2" type="ORF">HNR68_001124</name>
</gene>
<dbReference type="Pfam" id="PF02575">
    <property type="entry name" value="YbaB_DNA_bd"/>
    <property type="match status" value="1"/>
</dbReference>
<evidence type="ECO:0000256" key="1">
    <source>
        <dbReference type="SAM" id="MobiDB-lite"/>
    </source>
</evidence>
<dbReference type="InterPro" id="IPR004401">
    <property type="entry name" value="YbaB/EbfC"/>
</dbReference>